<feature type="transmembrane region" description="Helical" evidence="8">
    <location>
        <begin position="7"/>
        <end position="26"/>
    </location>
</feature>
<keyword evidence="11" id="KW-1185">Reference proteome</keyword>
<dbReference type="InterPro" id="IPR004626">
    <property type="entry name" value="RarD"/>
</dbReference>
<keyword evidence="7 8" id="KW-0472">Membrane</keyword>
<dbReference type="Proteomes" id="UP001238603">
    <property type="component" value="Unassembled WGS sequence"/>
</dbReference>
<feature type="transmembrane region" description="Helical" evidence="8">
    <location>
        <begin position="210"/>
        <end position="231"/>
    </location>
</feature>
<evidence type="ECO:0000256" key="3">
    <source>
        <dbReference type="ARBA" id="ARBA00022448"/>
    </source>
</evidence>
<keyword evidence="4" id="KW-1003">Cell membrane</keyword>
<evidence type="ECO:0000256" key="8">
    <source>
        <dbReference type="SAM" id="Phobius"/>
    </source>
</evidence>
<feature type="transmembrane region" description="Helical" evidence="8">
    <location>
        <begin position="71"/>
        <end position="91"/>
    </location>
</feature>
<keyword evidence="3" id="KW-0813">Transport</keyword>
<evidence type="ECO:0000256" key="5">
    <source>
        <dbReference type="ARBA" id="ARBA00022692"/>
    </source>
</evidence>
<evidence type="ECO:0000256" key="1">
    <source>
        <dbReference type="ARBA" id="ARBA00004651"/>
    </source>
</evidence>
<name>A0ABT7LJW0_9BURK</name>
<feature type="transmembrane region" description="Helical" evidence="8">
    <location>
        <begin position="243"/>
        <end position="260"/>
    </location>
</feature>
<evidence type="ECO:0000256" key="6">
    <source>
        <dbReference type="ARBA" id="ARBA00022989"/>
    </source>
</evidence>
<evidence type="ECO:0000256" key="4">
    <source>
        <dbReference type="ARBA" id="ARBA00022475"/>
    </source>
</evidence>
<reference evidence="10 11" key="1">
    <citation type="submission" date="2023-06" db="EMBL/GenBank/DDBJ databases">
        <title>Pelomonas sp. APW6 16S ribosomal RNA gene genome sequencing and assembly.</title>
        <authorList>
            <person name="Woo H."/>
        </authorList>
    </citation>
    <scope>NUCLEOTIDE SEQUENCE [LARGE SCALE GENOMIC DNA]</scope>
    <source>
        <strain evidence="10 11">APW6</strain>
    </source>
</reference>
<keyword evidence="5 8" id="KW-0812">Transmembrane</keyword>
<accession>A0ABT7LJW0</accession>
<comment type="subcellular location">
    <subcellularLocation>
        <location evidence="1">Cell membrane</location>
        <topology evidence="1">Multi-pass membrane protein</topology>
    </subcellularLocation>
</comment>
<feature type="transmembrane region" description="Helical" evidence="8">
    <location>
        <begin position="266"/>
        <end position="284"/>
    </location>
</feature>
<feature type="domain" description="EamA" evidence="9">
    <location>
        <begin position="8"/>
        <end position="143"/>
    </location>
</feature>
<evidence type="ECO:0000313" key="11">
    <source>
        <dbReference type="Proteomes" id="UP001238603"/>
    </source>
</evidence>
<dbReference type="InterPro" id="IPR037185">
    <property type="entry name" value="EmrE-like"/>
</dbReference>
<evidence type="ECO:0000259" key="9">
    <source>
        <dbReference type="Pfam" id="PF00892"/>
    </source>
</evidence>
<feature type="transmembrane region" description="Helical" evidence="8">
    <location>
        <begin position="127"/>
        <end position="143"/>
    </location>
</feature>
<dbReference type="RefSeq" id="WP_285983142.1">
    <property type="nucleotide sequence ID" value="NZ_JASVDS010000003.1"/>
</dbReference>
<dbReference type="NCBIfam" id="TIGR00688">
    <property type="entry name" value="rarD"/>
    <property type="match status" value="1"/>
</dbReference>
<evidence type="ECO:0000256" key="7">
    <source>
        <dbReference type="ARBA" id="ARBA00023136"/>
    </source>
</evidence>
<evidence type="ECO:0000256" key="2">
    <source>
        <dbReference type="ARBA" id="ARBA00007362"/>
    </source>
</evidence>
<gene>
    <name evidence="10" type="primary">rarD</name>
    <name evidence="10" type="ORF">QRD43_14335</name>
</gene>
<keyword evidence="6 8" id="KW-1133">Transmembrane helix</keyword>
<feature type="transmembrane region" description="Helical" evidence="8">
    <location>
        <begin position="103"/>
        <end position="120"/>
    </location>
</feature>
<dbReference type="PANTHER" id="PTHR22911">
    <property type="entry name" value="ACYL-MALONYL CONDENSING ENZYME-RELATED"/>
    <property type="match status" value="1"/>
</dbReference>
<feature type="transmembrane region" description="Helical" evidence="8">
    <location>
        <begin position="178"/>
        <end position="198"/>
    </location>
</feature>
<dbReference type="InterPro" id="IPR000620">
    <property type="entry name" value="EamA_dom"/>
</dbReference>
<evidence type="ECO:0000313" key="10">
    <source>
        <dbReference type="EMBL" id="MDL5033089.1"/>
    </source>
</evidence>
<feature type="transmembrane region" description="Helical" evidence="8">
    <location>
        <begin position="38"/>
        <end position="59"/>
    </location>
</feature>
<organism evidence="10 11">
    <name type="scientific">Roseateles subflavus</name>
    <dbReference type="NCBI Taxonomy" id="3053353"/>
    <lineage>
        <taxon>Bacteria</taxon>
        <taxon>Pseudomonadati</taxon>
        <taxon>Pseudomonadota</taxon>
        <taxon>Betaproteobacteria</taxon>
        <taxon>Burkholderiales</taxon>
        <taxon>Sphaerotilaceae</taxon>
        <taxon>Roseateles</taxon>
    </lineage>
</organism>
<proteinExistence type="inferred from homology"/>
<feature type="transmembrane region" description="Helical" evidence="8">
    <location>
        <begin position="149"/>
        <end position="166"/>
    </location>
</feature>
<dbReference type="EMBL" id="JASVDS010000003">
    <property type="protein sequence ID" value="MDL5033089.1"/>
    <property type="molecule type" value="Genomic_DNA"/>
</dbReference>
<dbReference type="PANTHER" id="PTHR22911:SF137">
    <property type="entry name" value="SOLUTE CARRIER FAMILY 35 MEMBER G2-RELATED"/>
    <property type="match status" value="1"/>
</dbReference>
<dbReference type="SUPFAM" id="SSF103481">
    <property type="entry name" value="Multidrug resistance efflux transporter EmrE"/>
    <property type="match status" value="2"/>
</dbReference>
<comment type="caution">
    <text evidence="10">The sequence shown here is derived from an EMBL/GenBank/DDBJ whole genome shotgun (WGS) entry which is preliminary data.</text>
</comment>
<sequence length="296" mass="31935">MTASLRQGVISAALAYALWGLFPLYFKHLAGVPSLEVVAHRIVWCLLLMVGVLSVMRRWAWLGPVLRSPKVLAAFTASALLLSANWLTYVWAVQHDHVLDASLGYFINPLVNVALGYFFLHERPRPAQWAAVGLAAAGVLWLTLQTGRLPWVALILAGSFGVYGLLRKIAVLGALEGLVLECLVVAPAAIIGLAWWGHQGHGALSSGDTGLIGLLLLAGPLTAAPLLLFAAGARRIPMATLGLLQYISPSIQFMLGVWLYQEPFSAARVLGFGLIWAALAVYSAEGWWRSRQPVNT</sequence>
<comment type="similarity">
    <text evidence="2">Belongs to the EamA transporter family.</text>
</comment>
<dbReference type="Pfam" id="PF00892">
    <property type="entry name" value="EamA"/>
    <property type="match status" value="1"/>
</dbReference>
<protein>
    <submittedName>
        <fullName evidence="10">EamA family transporter RarD</fullName>
    </submittedName>
</protein>